<keyword evidence="6" id="KW-0378">Hydrolase</keyword>
<dbReference type="GO" id="GO:0005524">
    <property type="term" value="F:ATP binding"/>
    <property type="evidence" value="ECO:0007669"/>
    <property type="project" value="UniProtKB-KW"/>
</dbReference>
<name>A0A7W5UV03_9BACT</name>
<dbReference type="SMART" id="SM00382">
    <property type="entry name" value="AAA"/>
    <property type="match status" value="1"/>
</dbReference>
<dbReference type="PROSITE" id="PS00211">
    <property type="entry name" value="ABC_TRANSPORTER_1"/>
    <property type="match status" value="1"/>
</dbReference>
<dbReference type="GO" id="GO:0016887">
    <property type="term" value="F:ATP hydrolysis activity"/>
    <property type="evidence" value="ECO:0007669"/>
    <property type="project" value="InterPro"/>
</dbReference>
<dbReference type="Proteomes" id="UP000541425">
    <property type="component" value="Unassembled WGS sequence"/>
</dbReference>
<dbReference type="Gene3D" id="3.40.50.300">
    <property type="entry name" value="P-loop containing nucleotide triphosphate hydrolases"/>
    <property type="match status" value="1"/>
</dbReference>
<sequence length="212" mass="23719">MKELLKFDNLCLTYGRNTILDHVSASISERDFIVLTGPNGGGKTTLLQIIAGLLPPTAGSIVCRPGLTLGYLPQYRGIDRDFPITVGEVVLSGLQNRKRLFASFSRQQEEQVDRVLERLQISQLKERPIKGLSGGQWQRVLLGRAIVSQPDLLLLDEPDTHLDLEGKDFLYNLLREENSRSAVLLVSHDATVSNTIMWEVKDGQLRSVREIV</sequence>
<evidence type="ECO:0000256" key="3">
    <source>
        <dbReference type="ARBA" id="ARBA00022741"/>
    </source>
</evidence>
<dbReference type="InterPro" id="IPR027417">
    <property type="entry name" value="P-loop_NTPase"/>
</dbReference>
<dbReference type="PANTHER" id="PTHR42734">
    <property type="entry name" value="METAL TRANSPORT SYSTEM ATP-BINDING PROTEIN TM_0124-RELATED"/>
    <property type="match status" value="1"/>
</dbReference>
<dbReference type="SUPFAM" id="SSF52540">
    <property type="entry name" value="P-loop containing nucleoside triphosphate hydrolases"/>
    <property type="match status" value="1"/>
</dbReference>
<gene>
    <name evidence="6" type="ORF">FHS60_000532</name>
</gene>
<protein>
    <submittedName>
        <fullName evidence="6">Zinc transport system ATP-binding protein</fullName>
        <ecNumber evidence="6">3.6.3.-</ecNumber>
    </submittedName>
</protein>
<comment type="similarity">
    <text evidence="1">Belongs to the ABC transporter superfamily.</text>
</comment>
<dbReference type="AlphaFoldDB" id="A0A7W5UV03"/>
<reference evidence="6 7" key="1">
    <citation type="submission" date="2020-08" db="EMBL/GenBank/DDBJ databases">
        <title>Genomic Encyclopedia of Type Strains, Phase IV (KMG-IV): sequencing the most valuable type-strain genomes for metagenomic binning, comparative biology and taxonomic classification.</title>
        <authorList>
            <person name="Goeker M."/>
        </authorList>
    </citation>
    <scope>NUCLEOTIDE SEQUENCE [LARGE SCALE GENOMIC DNA]</scope>
    <source>
        <strain evidence="6 7">DSM 22548</strain>
    </source>
</reference>
<dbReference type="PANTHER" id="PTHR42734:SF17">
    <property type="entry name" value="METAL TRANSPORT SYSTEM ATP-BINDING PROTEIN TM_0124-RELATED"/>
    <property type="match status" value="1"/>
</dbReference>
<accession>A0A7W5UV03</accession>
<evidence type="ECO:0000313" key="7">
    <source>
        <dbReference type="Proteomes" id="UP000541425"/>
    </source>
</evidence>
<dbReference type="InterPro" id="IPR017871">
    <property type="entry name" value="ABC_transporter-like_CS"/>
</dbReference>
<dbReference type="InterPro" id="IPR050153">
    <property type="entry name" value="Metal_Ion_Import_ABC"/>
</dbReference>
<evidence type="ECO:0000256" key="4">
    <source>
        <dbReference type="ARBA" id="ARBA00022840"/>
    </source>
</evidence>
<dbReference type="PROSITE" id="PS50893">
    <property type="entry name" value="ABC_TRANSPORTER_2"/>
    <property type="match status" value="1"/>
</dbReference>
<keyword evidence="3" id="KW-0547">Nucleotide-binding</keyword>
<evidence type="ECO:0000256" key="2">
    <source>
        <dbReference type="ARBA" id="ARBA00022448"/>
    </source>
</evidence>
<dbReference type="EC" id="3.6.3.-" evidence="6"/>
<keyword evidence="2" id="KW-0813">Transport</keyword>
<proteinExistence type="inferred from homology"/>
<feature type="domain" description="ABC transporter" evidence="5">
    <location>
        <begin position="5"/>
        <end position="208"/>
    </location>
</feature>
<evidence type="ECO:0000259" key="5">
    <source>
        <dbReference type="PROSITE" id="PS50893"/>
    </source>
</evidence>
<dbReference type="Pfam" id="PF00005">
    <property type="entry name" value="ABC_tran"/>
    <property type="match status" value="1"/>
</dbReference>
<dbReference type="RefSeq" id="WP_183694531.1">
    <property type="nucleotide sequence ID" value="NZ_JACICA010000002.1"/>
</dbReference>
<dbReference type="InterPro" id="IPR003593">
    <property type="entry name" value="AAA+_ATPase"/>
</dbReference>
<comment type="caution">
    <text evidence="6">The sequence shown here is derived from an EMBL/GenBank/DDBJ whole genome shotgun (WGS) entry which is preliminary data.</text>
</comment>
<dbReference type="InterPro" id="IPR003439">
    <property type="entry name" value="ABC_transporter-like_ATP-bd"/>
</dbReference>
<evidence type="ECO:0000256" key="1">
    <source>
        <dbReference type="ARBA" id="ARBA00005417"/>
    </source>
</evidence>
<keyword evidence="4 6" id="KW-0067">ATP-binding</keyword>
<evidence type="ECO:0000313" key="6">
    <source>
        <dbReference type="EMBL" id="MBB3702079.1"/>
    </source>
</evidence>
<organism evidence="6 7">
    <name type="scientific">Alloprevotella rava</name>
    <dbReference type="NCBI Taxonomy" id="671218"/>
    <lineage>
        <taxon>Bacteria</taxon>
        <taxon>Pseudomonadati</taxon>
        <taxon>Bacteroidota</taxon>
        <taxon>Bacteroidia</taxon>
        <taxon>Bacteroidales</taxon>
        <taxon>Prevotellaceae</taxon>
        <taxon>Alloprevotella</taxon>
    </lineage>
</organism>
<dbReference type="EMBL" id="JACICA010000002">
    <property type="protein sequence ID" value="MBB3702079.1"/>
    <property type="molecule type" value="Genomic_DNA"/>
</dbReference>